<accession>A0A367RFP3</accession>
<sequence>MRQNLGVIRMGTRLARNWWIVALRGAIAVIFGLVALFLPAITLTTLVFFFAAFVLIGGILLAIAAFRDDLNNTCGWLLLLEGEIGIAVGTLAFIWPGIAALVLLYFIAAWAIVTGIFEILTAIQVRKQIENEWLLALAGTASILFGLLLIICPLAGALAILRIIAAYTIIFGFLLLILAFRLRIWWIKRRLL</sequence>
<dbReference type="InterPro" id="IPR005325">
    <property type="entry name" value="DUF308_memb"/>
</dbReference>
<evidence type="ECO:0000313" key="3">
    <source>
        <dbReference type="Proteomes" id="UP000252107"/>
    </source>
</evidence>
<dbReference type="Proteomes" id="UP000252107">
    <property type="component" value="Unassembled WGS sequence"/>
</dbReference>
<reference evidence="2" key="1">
    <citation type="submission" date="2016-04" db="EMBL/GenBank/DDBJ databases">
        <authorList>
            <person name="Tabuchi Yagui T.R."/>
        </authorList>
    </citation>
    <scope>NUCLEOTIDE SEQUENCE [LARGE SCALE GENOMIC DNA]</scope>
    <source>
        <strain evidence="2">NIES-26</strain>
    </source>
</reference>
<name>A0A367RFP3_9NOSO</name>
<dbReference type="PANTHER" id="PTHR34989:SF1">
    <property type="entry name" value="PROTEIN HDED"/>
    <property type="match status" value="1"/>
</dbReference>
<evidence type="ECO:0008006" key="4">
    <source>
        <dbReference type="Google" id="ProtNLM"/>
    </source>
</evidence>
<dbReference type="GO" id="GO:0005886">
    <property type="term" value="C:plasma membrane"/>
    <property type="evidence" value="ECO:0007669"/>
    <property type="project" value="TreeGrafter"/>
</dbReference>
<comment type="caution">
    <text evidence="2">The sequence shown here is derived from an EMBL/GenBank/DDBJ whole genome shotgun (WGS) entry which is preliminary data.</text>
</comment>
<dbReference type="AlphaFoldDB" id="A0A367RFP3"/>
<feature type="transmembrane region" description="Helical" evidence="1">
    <location>
        <begin position="21"/>
        <end position="41"/>
    </location>
</feature>
<dbReference type="InterPro" id="IPR052712">
    <property type="entry name" value="Acid_resist_chaperone_HdeD"/>
</dbReference>
<feature type="transmembrane region" description="Helical" evidence="1">
    <location>
        <begin position="47"/>
        <end position="66"/>
    </location>
</feature>
<dbReference type="PANTHER" id="PTHR34989">
    <property type="entry name" value="PROTEIN HDED"/>
    <property type="match status" value="1"/>
</dbReference>
<dbReference type="Pfam" id="PF03729">
    <property type="entry name" value="DUF308"/>
    <property type="match status" value="1"/>
</dbReference>
<feature type="transmembrane region" description="Helical" evidence="1">
    <location>
        <begin position="164"/>
        <end position="182"/>
    </location>
</feature>
<proteinExistence type="predicted"/>
<keyword evidence="1" id="KW-0812">Transmembrane</keyword>
<organism evidence="2 3">
    <name type="scientific">Nostoc minutum NIES-26</name>
    <dbReference type="NCBI Taxonomy" id="1844469"/>
    <lineage>
        <taxon>Bacteria</taxon>
        <taxon>Bacillati</taxon>
        <taxon>Cyanobacteriota</taxon>
        <taxon>Cyanophyceae</taxon>
        <taxon>Nostocales</taxon>
        <taxon>Nostocaceae</taxon>
        <taxon>Nostoc</taxon>
    </lineage>
</organism>
<keyword evidence="1" id="KW-1133">Transmembrane helix</keyword>
<evidence type="ECO:0000313" key="2">
    <source>
        <dbReference type="EMBL" id="RCJ35366.1"/>
    </source>
</evidence>
<keyword evidence="1" id="KW-0472">Membrane</keyword>
<dbReference type="EMBL" id="LXQD01000153">
    <property type="protein sequence ID" value="RCJ35366.1"/>
    <property type="molecule type" value="Genomic_DNA"/>
</dbReference>
<feature type="transmembrane region" description="Helical" evidence="1">
    <location>
        <begin position="101"/>
        <end position="121"/>
    </location>
</feature>
<gene>
    <name evidence="2" type="ORF">A6770_16205</name>
</gene>
<evidence type="ECO:0000256" key="1">
    <source>
        <dbReference type="SAM" id="Phobius"/>
    </source>
</evidence>
<feature type="transmembrane region" description="Helical" evidence="1">
    <location>
        <begin position="73"/>
        <end position="95"/>
    </location>
</feature>
<keyword evidence="3" id="KW-1185">Reference proteome</keyword>
<protein>
    <recommendedName>
        <fullName evidence="4">HdeD protein</fullName>
    </recommendedName>
</protein>
<feature type="transmembrane region" description="Helical" evidence="1">
    <location>
        <begin position="133"/>
        <end position="158"/>
    </location>
</feature>